<dbReference type="AlphaFoldDB" id="A0A366ENH8"/>
<protein>
    <submittedName>
        <fullName evidence="1">Uncharacterized protein</fullName>
    </submittedName>
</protein>
<evidence type="ECO:0000313" key="1">
    <source>
        <dbReference type="EMBL" id="RBP03972.1"/>
    </source>
</evidence>
<name>A0A366ENH8_9BACI</name>
<accession>A0A366ENH8</accession>
<proteinExistence type="predicted"/>
<dbReference type="EMBL" id="QNRJ01000007">
    <property type="protein sequence ID" value="RBP03972.1"/>
    <property type="molecule type" value="Genomic_DNA"/>
</dbReference>
<dbReference type="RefSeq" id="WP_181778128.1">
    <property type="nucleotide sequence ID" value="NZ_QNRJ01000007.1"/>
</dbReference>
<dbReference type="Proteomes" id="UP000252118">
    <property type="component" value="Unassembled WGS sequence"/>
</dbReference>
<sequence>MKTAGFSAVSAGLLVKTAGFFSITAGFLIETDGFFIKEDKITRECHL</sequence>
<reference evidence="1 2" key="1">
    <citation type="submission" date="2018-06" db="EMBL/GenBank/DDBJ databases">
        <title>Freshwater and sediment microbial communities from various areas in North America, analyzing microbe dynamics in response to fracking.</title>
        <authorList>
            <person name="Lamendella R."/>
        </authorList>
    </citation>
    <scope>NUCLEOTIDE SEQUENCE [LARGE SCALE GENOMIC DNA]</scope>
    <source>
        <strain evidence="1 2">97B</strain>
    </source>
</reference>
<organism evidence="1 2">
    <name type="scientific">Rossellomorea aquimaris</name>
    <dbReference type="NCBI Taxonomy" id="189382"/>
    <lineage>
        <taxon>Bacteria</taxon>
        <taxon>Bacillati</taxon>
        <taxon>Bacillota</taxon>
        <taxon>Bacilli</taxon>
        <taxon>Bacillales</taxon>
        <taxon>Bacillaceae</taxon>
        <taxon>Rossellomorea</taxon>
    </lineage>
</organism>
<gene>
    <name evidence="1" type="ORF">DET59_107120</name>
</gene>
<comment type="caution">
    <text evidence="1">The sequence shown here is derived from an EMBL/GenBank/DDBJ whole genome shotgun (WGS) entry which is preliminary data.</text>
</comment>
<evidence type="ECO:0000313" key="2">
    <source>
        <dbReference type="Proteomes" id="UP000252118"/>
    </source>
</evidence>